<sequence length="465" mass="53498">MQLLLFIIILTFVTQCHYSHSSKNQNKNEDEIYNSDFSKDYRKSNDDSGFSSNSHKTNVKDPNFITRSVGSHSKPWMNYFQQYLSFTSYIKHKVSMFISGISSWFLSVLSICTYLPKPISILIRIFFDLLEFHSFVFFHREFINPPIEMVYKVLSLDIFSPEDNGVKSSSSENDTPFVSLLKEIDLELSSHEVFPSFIFAIFSITNSKINSYLAKVVPFITGLFSVSIFLAEYIFMFFLFRFKYHLIRYFEDAFLKRCGSFLSTYIFMINCIKVFTMKFVHLLVLPYFNFLEKFCTYFYSLLSVLIKPIFNFLLSKFPFLGPFINFLIYLSSRITEGFRFIAANIKIALDYSNSFMVNALELSGNLFDTFLDYKHAVVEISEDLVSTISNSTENYLAPPPPPIATQIELDKECQKRLGGGNGGTRKKKVEVVKLFELDEKSTDIDTAKLTPTDTPIPIPTAAAAA</sequence>
<dbReference type="Proteomes" id="UP000029725">
    <property type="component" value="Unassembled WGS sequence"/>
</dbReference>
<gene>
    <name evidence="4" type="ORF">DI09_167p40</name>
</gene>
<feature type="chain" id="PRO_5001950683" evidence="3">
    <location>
        <begin position="22"/>
        <end position="465"/>
    </location>
</feature>
<name>A0A098VU73_9MICR</name>
<keyword evidence="2" id="KW-0472">Membrane</keyword>
<reference evidence="4 5" key="1">
    <citation type="submission" date="2014-04" db="EMBL/GenBank/DDBJ databases">
        <title>A new species of microsporidia sheds light on the evolution of extreme parasitism.</title>
        <authorList>
            <person name="Haag K.L."/>
            <person name="James T.Y."/>
            <person name="Larsson R."/>
            <person name="Schaer T.M."/>
            <person name="Refardt D."/>
            <person name="Pombert J.-F."/>
            <person name="Ebert D."/>
        </authorList>
    </citation>
    <scope>NUCLEOTIDE SEQUENCE [LARGE SCALE GENOMIC DNA]</scope>
    <source>
        <strain evidence="4 5">UGP3</strain>
        <tissue evidence="4">Spores</tissue>
    </source>
</reference>
<evidence type="ECO:0000313" key="4">
    <source>
        <dbReference type="EMBL" id="KGG52500.1"/>
    </source>
</evidence>
<keyword evidence="3" id="KW-0732">Signal</keyword>
<protein>
    <submittedName>
        <fullName evidence="4">Uncharacterized protein</fullName>
    </submittedName>
</protein>
<organism evidence="4 5">
    <name type="scientific">Mitosporidium daphniae</name>
    <dbReference type="NCBI Taxonomy" id="1485682"/>
    <lineage>
        <taxon>Eukaryota</taxon>
        <taxon>Fungi</taxon>
        <taxon>Fungi incertae sedis</taxon>
        <taxon>Microsporidia</taxon>
        <taxon>Mitosporidium</taxon>
    </lineage>
</organism>
<keyword evidence="5" id="KW-1185">Reference proteome</keyword>
<feature type="compositionally biased region" description="Low complexity" evidence="1">
    <location>
        <begin position="450"/>
        <end position="465"/>
    </location>
</feature>
<evidence type="ECO:0000256" key="2">
    <source>
        <dbReference type="SAM" id="Phobius"/>
    </source>
</evidence>
<dbReference type="GeneID" id="25258615"/>
<dbReference type="EMBL" id="JMKJ01000074">
    <property type="protein sequence ID" value="KGG52500.1"/>
    <property type="molecule type" value="Genomic_DNA"/>
</dbReference>
<evidence type="ECO:0000256" key="3">
    <source>
        <dbReference type="SAM" id="SignalP"/>
    </source>
</evidence>
<keyword evidence="2" id="KW-1133">Transmembrane helix</keyword>
<accession>A0A098VU73</accession>
<dbReference type="RefSeq" id="XP_013238936.1">
    <property type="nucleotide sequence ID" value="XM_013383482.1"/>
</dbReference>
<evidence type="ECO:0000313" key="5">
    <source>
        <dbReference type="Proteomes" id="UP000029725"/>
    </source>
</evidence>
<keyword evidence="2" id="KW-0812">Transmembrane</keyword>
<feature type="signal peptide" evidence="3">
    <location>
        <begin position="1"/>
        <end position="21"/>
    </location>
</feature>
<evidence type="ECO:0000256" key="1">
    <source>
        <dbReference type="SAM" id="MobiDB-lite"/>
    </source>
</evidence>
<comment type="caution">
    <text evidence="4">The sequence shown here is derived from an EMBL/GenBank/DDBJ whole genome shotgun (WGS) entry which is preliminary data.</text>
</comment>
<dbReference type="HOGENOM" id="CLU_588032_0_0_1"/>
<proteinExistence type="predicted"/>
<feature type="transmembrane region" description="Helical" evidence="2">
    <location>
        <begin position="216"/>
        <end position="240"/>
    </location>
</feature>
<feature type="region of interest" description="Disordered" evidence="1">
    <location>
        <begin position="444"/>
        <end position="465"/>
    </location>
</feature>
<feature type="transmembrane region" description="Helical" evidence="2">
    <location>
        <begin position="308"/>
        <end position="330"/>
    </location>
</feature>
<dbReference type="AlphaFoldDB" id="A0A098VU73"/>
<feature type="transmembrane region" description="Helical" evidence="2">
    <location>
        <begin position="261"/>
        <end position="288"/>
    </location>
</feature>
<dbReference type="VEuPathDB" id="MicrosporidiaDB:DI09_167p40"/>